<evidence type="ECO:0000256" key="10">
    <source>
        <dbReference type="ARBA" id="ARBA00023170"/>
    </source>
</evidence>
<evidence type="ECO:0000256" key="2">
    <source>
        <dbReference type="ARBA" id="ARBA00010532"/>
    </source>
</evidence>
<feature type="transmembrane region" description="Helical" evidence="12">
    <location>
        <begin position="151"/>
        <end position="172"/>
    </location>
</feature>
<protein>
    <submittedName>
        <fullName evidence="13">CD36 family</fullName>
    </submittedName>
</protein>
<dbReference type="AlphaFoldDB" id="A0AAW1LBC9"/>
<dbReference type="Proteomes" id="UP001458880">
    <property type="component" value="Unassembled WGS sequence"/>
</dbReference>
<keyword evidence="11" id="KW-0325">Glycoprotein</keyword>
<dbReference type="InterPro" id="IPR002159">
    <property type="entry name" value="CD36_fam"/>
</dbReference>
<dbReference type="GO" id="GO:0007608">
    <property type="term" value="P:sensory perception of smell"/>
    <property type="evidence" value="ECO:0007669"/>
    <property type="project" value="UniProtKB-KW"/>
</dbReference>
<dbReference type="GO" id="GO:0005886">
    <property type="term" value="C:plasma membrane"/>
    <property type="evidence" value="ECO:0007669"/>
    <property type="project" value="UniProtKB-SubCell"/>
</dbReference>
<keyword evidence="3" id="KW-1003">Cell membrane</keyword>
<evidence type="ECO:0000313" key="14">
    <source>
        <dbReference type="Proteomes" id="UP001458880"/>
    </source>
</evidence>
<keyword evidence="6" id="KW-0552">Olfaction</keyword>
<organism evidence="13 14">
    <name type="scientific">Popillia japonica</name>
    <name type="common">Japanese beetle</name>
    <dbReference type="NCBI Taxonomy" id="7064"/>
    <lineage>
        <taxon>Eukaryota</taxon>
        <taxon>Metazoa</taxon>
        <taxon>Ecdysozoa</taxon>
        <taxon>Arthropoda</taxon>
        <taxon>Hexapoda</taxon>
        <taxon>Insecta</taxon>
        <taxon>Pterygota</taxon>
        <taxon>Neoptera</taxon>
        <taxon>Endopterygota</taxon>
        <taxon>Coleoptera</taxon>
        <taxon>Polyphaga</taxon>
        <taxon>Scarabaeiformia</taxon>
        <taxon>Scarabaeidae</taxon>
        <taxon>Rutelinae</taxon>
        <taxon>Popillia</taxon>
    </lineage>
</organism>
<keyword evidence="10" id="KW-0675">Receptor</keyword>
<evidence type="ECO:0000256" key="12">
    <source>
        <dbReference type="SAM" id="Phobius"/>
    </source>
</evidence>
<evidence type="ECO:0000256" key="4">
    <source>
        <dbReference type="ARBA" id="ARBA00022606"/>
    </source>
</evidence>
<evidence type="ECO:0000256" key="5">
    <source>
        <dbReference type="ARBA" id="ARBA00022692"/>
    </source>
</evidence>
<dbReference type="PANTHER" id="PTHR11923:SF69">
    <property type="entry name" value="SENSORY NEURON MEMBRANE PROTEIN 1"/>
    <property type="match status" value="1"/>
</dbReference>
<comment type="caution">
    <text evidence="13">The sequence shown here is derived from an EMBL/GenBank/DDBJ whole genome shotgun (WGS) entry which is preliminary data.</text>
</comment>
<dbReference type="GO" id="GO:0005044">
    <property type="term" value="F:scavenger receptor activity"/>
    <property type="evidence" value="ECO:0007669"/>
    <property type="project" value="TreeGrafter"/>
</dbReference>
<dbReference type="GO" id="GO:0005737">
    <property type="term" value="C:cytoplasm"/>
    <property type="evidence" value="ECO:0007669"/>
    <property type="project" value="TreeGrafter"/>
</dbReference>
<evidence type="ECO:0000313" key="13">
    <source>
        <dbReference type="EMBL" id="KAK9731222.1"/>
    </source>
</evidence>
<evidence type="ECO:0000256" key="7">
    <source>
        <dbReference type="ARBA" id="ARBA00022989"/>
    </source>
</evidence>
<keyword evidence="9" id="KW-1015">Disulfide bond</keyword>
<accession>A0AAW1LBC9</accession>
<keyword evidence="5 12" id="KW-0812">Transmembrane</keyword>
<dbReference type="PANTHER" id="PTHR11923">
    <property type="entry name" value="SCAVENGER RECEPTOR CLASS B TYPE-1 SR-B1"/>
    <property type="match status" value="1"/>
</dbReference>
<comment type="similarity">
    <text evidence="2">Belongs to the CD36 family.</text>
</comment>
<proteinExistence type="inferred from homology"/>
<keyword evidence="7 12" id="KW-1133">Transmembrane helix</keyword>
<keyword evidence="8 12" id="KW-0472">Membrane</keyword>
<comment type="subcellular location">
    <subcellularLocation>
        <location evidence="1">Cell membrane</location>
        <topology evidence="1">Multi-pass membrane protein</topology>
    </subcellularLocation>
</comment>
<name>A0AAW1LBC9_POPJA</name>
<evidence type="ECO:0000256" key="1">
    <source>
        <dbReference type="ARBA" id="ARBA00004651"/>
    </source>
</evidence>
<evidence type="ECO:0000256" key="3">
    <source>
        <dbReference type="ARBA" id="ARBA00022475"/>
    </source>
</evidence>
<evidence type="ECO:0000256" key="6">
    <source>
        <dbReference type="ARBA" id="ARBA00022725"/>
    </source>
</evidence>
<keyword evidence="4" id="KW-0716">Sensory transduction</keyword>
<evidence type="ECO:0000256" key="9">
    <source>
        <dbReference type="ARBA" id="ARBA00023157"/>
    </source>
</evidence>
<evidence type="ECO:0000256" key="11">
    <source>
        <dbReference type="ARBA" id="ARBA00023180"/>
    </source>
</evidence>
<sequence>MGDSKYDGIPVSRYTLDFGDQSSNEEDKCYCPAPDECMKKGALDLRKSSGRVVATMPHFYNSDQSYVNGVKGVNPDKSKHDLYLLVNTFTGSPVATRNRLQFSIPFVPMPKVDIIKNVPDTLIPMFWVEEAFDLNKTLTKPLRTMYITMKVVGIISWIILLGTTGGLGYAGFLDYKRSREIQITPVKKDKKDNAISTVMSKSADGKGGVSNPAVSDNEIGLILTSNYY</sequence>
<dbReference type="EMBL" id="JASPKY010000136">
    <property type="protein sequence ID" value="KAK9731222.1"/>
    <property type="molecule type" value="Genomic_DNA"/>
</dbReference>
<evidence type="ECO:0000256" key="8">
    <source>
        <dbReference type="ARBA" id="ARBA00023136"/>
    </source>
</evidence>
<keyword evidence="14" id="KW-1185">Reference proteome</keyword>
<gene>
    <name evidence="13" type="ORF">QE152_g13858</name>
</gene>
<reference evidence="13 14" key="1">
    <citation type="journal article" date="2024" name="BMC Genomics">
        <title>De novo assembly and annotation of Popillia japonica's genome with initial clues to its potential as an invasive pest.</title>
        <authorList>
            <person name="Cucini C."/>
            <person name="Boschi S."/>
            <person name="Funari R."/>
            <person name="Cardaioli E."/>
            <person name="Iannotti N."/>
            <person name="Marturano G."/>
            <person name="Paoli F."/>
            <person name="Bruttini M."/>
            <person name="Carapelli A."/>
            <person name="Frati F."/>
            <person name="Nardi F."/>
        </authorList>
    </citation>
    <scope>NUCLEOTIDE SEQUENCE [LARGE SCALE GENOMIC DNA]</scope>
    <source>
        <strain evidence="13">DMR45628</strain>
    </source>
</reference>
<dbReference type="Pfam" id="PF01130">
    <property type="entry name" value="CD36"/>
    <property type="match status" value="1"/>
</dbReference>